<evidence type="ECO:0000256" key="1">
    <source>
        <dbReference type="SAM" id="MobiDB-lite"/>
    </source>
</evidence>
<protein>
    <recommendedName>
        <fullName evidence="2">Ubiquitin-like domain-containing protein</fullName>
    </recommendedName>
</protein>
<gene>
    <name evidence="3" type="ORF">AMAG_10640</name>
</gene>
<dbReference type="Pfam" id="PF00240">
    <property type="entry name" value="ubiquitin"/>
    <property type="match status" value="1"/>
</dbReference>
<keyword evidence="4" id="KW-1185">Reference proteome</keyword>
<dbReference type="OrthoDB" id="5561979at2759"/>
<evidence type="ECO:0000313" key="4">
    <source>
        <dbReference type="Proteomes" id="UP000054350"/>
    </source>
</evidence>
<feature type="domain" description="Ubiquitin-like" evidence="2">
    <location>
        <begin position="198"/>
        <end position="273"/>
    </location>
</feature>
<dbReference type="STRING" id="578462.A0A0L0SRK3"/>
<organism evidence="3 4">
    <name type="scientific">Allomyces macrogynus (strain ATCC 38327)</name>
    <name type="common">Allomyces javanicus var. macrogynus</name>
    <dbReference type="NCBI Taxonomy" id="578462"/>
    <lineage>
        <taxon>Eukaryota</taxon>
        <taxon>Fungi</taxon>
        <taxon>Fungi incertae sedis</taxon>
        <taxon>Blastocladiomycota</taxon>
        <taxon>Blastocladiomycetes</taxon>
        <taxon>Blastocladiales</taxon>
        <taxon>Blastocladiaceae</taxon>
        <taxon>Allomyces</taxon>
    </lineage>
</organism>
<dbReference type="Gene3D" id="3.10.20.90">
    <property type="entry name" value="Phosphatidylinositol 3-kinase Catalytic Subunit, Chain A, domain 1"/>
    <property type="match status" value="1"/>
</dbReference>
<dbReference type="SUPFAM" id="SSF54236">
    <property type="entry name" value="Ubiquitin-like"/>
    <property type="match status" value="1"/>
</dbReference>
<dbReference type="InterPro" id="IPR000626">
    <property type="entry name" value="Ubiquitin-like_dom"/>
</dbReference>
<dbReference type="PROSITE" id="PS50053">
    <property type="entry name" value="UBIQUITIN_2"/>
    <property type="match status" value="1"/>
</dbReference>
<dbReference type="CDD" id="cd17039">
    <property type="entry name" value="Ubl_ubiquitin_like"/>
    <property type="match status" value="1"/>
</dbReference>
<accession>A0A0L0SRK3</accession>
<dbReference type="AlphaFoldDB" id="A0A0L0SRK3"/>
<dbReference type="Proteomes" id="UP000054350">
    <property type="component" value="Unassembled WGS sequence"/>
</dbReference>
<proteinExistence type="predicted"/>
<feature type="region of interest" description="Disordered" evidence="1">
    <location>
        <begin position="157"/>
        <end position="192"/>
    </location>
</feature>
<name>A0A0L0SRK3_ALLM3</name>
<dbReference type="SMART" id="SM00213">
    <property type="entry name" value="UBQ"/>
    <property type="match status" value="1"/>
</dbReference>
<evidence type="ECO:0000259" key="2">
    <source>
        <dbReference type="PROSITE" id="PS50053"/>
    </source>
</evidence>
<reference evidence="4" key="2">
    <citation type="submission" date="2009-11" db="EMBL/GenBank/DDBJ databases">
        <title>The Genome Sequence of Allomyces macrogynus strain ATCC 38327.</title>
        <authorList>
            <consortium name="The Broad Institute Genome Sequencing Platform"/>
            <person name="Russ C."/>
            <person name="Cuomo C."/>
            <person name="Shea T."/>
            <person name="Young S.K."/>
            <person name="Zeng Q."/>
            <person name="Koehrsen M."/>
            <person name="Haas B."/>
            <person name="Borodovsky M."/>
            <person name="Guigo R."/>
            <person name="Alvarado L."/>
            <person name="Berlin A."/>
            <person name="Borenstein D."/>
            <person name="Chen Z."/>
            <person name="Engels R."/>
            <person name="Freedman E."/>
            <person name="Gellesch M."/>
            <person name="Goldberg J."/>
            <person name="Griggs A."/>
            <person name="Gujja S."/>
            <person name="Heiman D."/>
            <person name="Hepburn T."/>
            <person name="Howarth C."/>
            <person name="Jen D."/>
            <person name="Larson L."/>
            <person name="Lewis B."/>
            <person name="Mehta T."/>
            <person name="Park D."/>
            <person name="Pearson M."/>
            <person name="Roberts A."/>
            <person name="Saif S."/>
            <person name="Shenoy N."/>
            <person name="Sisk P."/>
            <person name="Stolte C."/>
            <person name="Sykes S."/>
            <person name="Walk T."/>
            <person name="White J."/>
            <person name="Yandava C."/>
            <person name="Burger G."/>
            <person name="Gray M.W."/>
            <person name="Holland P.W.H."/>
            <person name="King N."/>
            <person name="Lang F.B.F."/>
            <person name="Roger A.J."/>
            <person name="Ruiz-Trillo I."/>
            <person name="Lander E."/>
            <person name="Nusbaum C."/>
        </authorList>
    </citation>
    <scope>NUCLEOTIDE SEQUENCE [LARGE SCALE GENOMIC DNA]</scope>
    <source>
        <strain evidence="4">ATCC 38327</strain>
    </source>
</reference>
<dbReference type="VEuPathDB" id="FungiDB:AMAG_10640"/>
<dbReference type="InterPro" id="IPR029071">
    <property type="entry name" value="Ubiquitin-like_domsf"/>
</dbReference>
<reference evidence="3 4" key="1">
    <citation type="submission" date="2009-11" db="EMBL/GenBank/DDBJ databases">
        <title>Annotation of Allomyces macrogynus ATCC 38327.</title>
        <authorList>
            <consortium name="The Broad Institute Genome Sequencing Platform"/>
            <person name="Russ C."/>
            <person name="Cuomo C."/>
            <person name="Burger G."/>
            <person name="Gray M.W."/>
            <person name="Holland P.W.H."/>
            <person name="King N."/>
            <person name="Lang F.B.F."/>
            <person name="Roger A.J."/>
            <person name="Ruiz-Trillo I."/>
            <person name="Young S.K."/>
            <person name="Zeng Q."/>
            <person name="Gargeya S."/>
            <person name="Fitzgerald M."/>
            <person name="Haas B."/>
            <person name="Abouelleil A."/>
            <person name="Alvarado L."/>
            <person name="Arachchi H.M."/>
            <person name="Berlin A."/>
            <person name="Chapman S.B."/>
            <person name="Gearin G."/>
            <person name="Goldberg J."/>
            <person name="Griggs A."/>
            <person name="Gujja S."/>
            <person name="Hansen M."/>
            <person name="Heiman D."/>
            <person name="Howarth C."/>
            <person name="Larimer J."/>
            <person name="Lui A."/>
            <person name="MacDonald P.J.P."/>
            <person name="McCowen C."/>
            <person name="Montmayeur A."/>
            <person name="Murphy C."/>
            <person name="Neiman D."/>
            <person name="Pearson M."/>
            <person name="Priest M."/>
            <person name="Roberts A."/>
            <person name="Saif S."/>
            <person name="Shea T."/>
            <person name="Sisk P."/>
            <person name="Stolte C."/>
            <person name="Sykes S."/>
            <person name="Wortman J."/>
            <person name="Nusbaum C."/>
            <person name="Birren B."/>
        </authorList>
    </citation>
    <scope>NUCLEOTIDE SEQUENCE [LARGE SCALE GENOMIC DNA]</scope>
    <source>
        <strain evidence="3 4">ATCC 38327</strain>
    </source>
</reference>
<feature type="compositionally biased region" description="Pro residues" evidence="1">
    <location>
        <begin position="171"/>
        <end position="181"/>
    </location>
</feature>
<sequence>MVSRPSNFWDAADVDAAPAPLPNVGAAVDFLEHELNLAQLAVNLRHDPQASVHEADIALAVREYRRFLILKVVHNDAEALLLSPSPVIDAVWHAHILDTRAYAAMNEHLPSPIHYEPKGDWDADTPNRQRRLKNTLTCYRARWGEPPALIWAERRAAREPPEPEEADASLSPPPYYVPLPTSPLRSRRSISKSRTPTLALSISDSRGNDIKVTVNPNDTVRKLKMDYHRLGGSAAFETLFALDGVRLNDARTLAECGITDGDVIEASIRPVGVF</sequence>
<evidence type="ECO:0000313" key="3">
    <source>
        <dbReference type="EMBL" id="KNE64974.1"/>
    </source>
</evidence>
<dbReference type="EMBL" id="GG745346">
    <property type="protein sequence ID" value="KNE64974.1"/>
    <property type="molecule type" value="Genomic_DNA"/>
</dbReference>